<keyword evidence="1" id="KW-0802">TPR repeat</keyword>
<dbReference type="OrthoDB" id="9778494at2"/>
<dbReference type="EMBL" id="BKAJ01000183">
    <property type="protein sequence ID" value="GEP60799.1"/>
    <property type="molecule type" value="Genomic_DNA"/>
</dbReference>
<dbReference type="RefSeq" id="WP_147156129.1">
    <property type="nucleotide sequence ID" value="NZ_BKAJ01000183.1"/>
</dbReference>
<dbReference type="InterPro" id="IPR019734">
    <property type="entry name" value="TPR_rpt"/>
</dbReference>
<evidence type="ECO:0000313" key="3">
    <source>
        <dbReference type="Proteomes" id="UP000321058"/>
    </source>
</evidence>
<comment type="caution">
    <text evidence="2">The sequence shown here is derived from an EMBL/GenBank/DDBJ whole genome shotgun (WGS) entry which is preliminary data.</text>
</comment>
<protein>
    <recommendedName>
        <fullName evidence="4">Tetratricopeptide repeat protein</fullName>
    </recommendedName>
</protein>
<reference evidence="2 3" key="1">
    <citation type="submission" date="2019-07" db="EMBL/GenBank/DDBJ databases">
        <title>Whole genome shotgun sequence of Reyranella soli NBRC 108950.</title>
        <authorList>
            <person name="Hosoyama A."/>
            <person name="Uohara A."/>
            <person name="Ohji S."/>
            <person name="Ichikawa N."/>
        </authorList>
    </citation>
    <scope>NUCLEOTIDE SEQUENCE [LARGE SCALE GENOMIC DNA]</scope>
    <source>
        <strain evidence="2 3">NBRC 108950</strain>
    </source>
</reference>
<dbReference type="PANTHER" id="PTHR45588">
    <property type="entry name" value="TPR DOMAIN-CONTAINING PROTEIN"/>
    <property type="match status" value="1"/>
</dbReference>
<dbReference type="PANTHER" id="PTHR45588:SF1">
    <property type="entry name" value="WW DOMAIN-CONTAINING PROTEIN"/>
    <property type="match status" value="1"/>
</dbReference>
<dbReference type="SUPFAM" id="SSF48452">
    <property type="entry name" value="TPR-like"/>
    <property type="match status" value="1"/>
</dbReference>
<proteinExistence type="predicted"/>
<accession>A0A512NPD6</accession>
<dbReference type="PROSITE" id="PS50005">
    <property type="entry name" value="TPR"/>
    <property type="match status" value="1"/>
</dbReference>
<sequence length="561" mass="63967">MDRFNLGAHTRKIRTSSAEAQRWFDLGLNWCFGFNQEEGVKCFRKALEFDPECVMAHWGIAYGSGPFYNLPWRDFGKAEADRFSKVAFDHLQIALELSRGREDVERHLVEALTRRFQQPHGVSPEEFDHWDDDYAAGMRRVHNAFPDDQDVMALLVEALITRTPRRLWDVKTGLPARNADTLEAANLCARSIALTDAAGQRPHLAILHLHIHLMEMSNHPEQAMRSADLLSTLAPDAGHLNHMPSHIYVLCGDYEKARIVSEQAIRSDDMYADYAGSRNFYVTARGHDLHLMMHTCMFLGQYTPALAAAEKIRAIMTEDILTMKDRPKLMMMTEAYYGMKMHVLVRFGRWREIIAEPPLGDPAVYCVSYPMHHYARGIAFATLKDEAAADRERLLFRETVARMPADRRFLSNFARATLGVGEAMLDGEVEYHRGNYEQAFAHLREAVHRDDNLNYTEPWAWMHPPRHALAALLMEQGHYAEAEAVYRDDLGLSGRVQRCTQHPNNVWSLHGLVECLQRRGETEELPAFEAKLAAALAKVDVPINSSCMCRTRVSQPKECCS</sequence>
<dbReference type="InterPro" id="IPR011990">
    <property type="entry name" value="TPR-like_helical_dom_sf"/>
</dbReference>
<dbReference type="Proteomes" id="UP000321058">
    <property type="component" value="Unassembled WGS sequence"/>
</dbReference>
<gene>
    <name evidence="2" type="ORF">RSO01_79650</name>
</gene>
<feature type="repeat" description="TPR" evidence="1">
    <location>
        <begin position="20"/>
        <end position="53"/>
    </location>
</feature>
<keyword evidence="3" id="KW-1185">Reference proteome</keyword>
<organism evidence="2 3">
    <name type="scientific">Reyranella soli</name>
    <dbReference type="NCBI Taxonomy" id="1230389"/>
    <lineage>
        <taxon>Bacteria</taxon>
        <taxon>Pseudomonadati</taxon>
        <taxon>Pseudomonadota</taxon>
        <taxon>Alphaproteobacteria</taxon>
        <taxon>Hyphomicrobiales</taxon>
        <taxon>Reyranellaceae</taxon>
        <taxon>Reyranella</taxon>
    </lineage>
</organism>
<evidence type="ECO:0000256" key="1">
    <source>
        <dbReference type="PROSITE-ProRule" id="PRU00339"/>
    </source>
</evidence>
<evidence type="ECO:0000313" key="2">
    <source>
        <dbReference type="EMBL" id="GEP60799.1"/>
    </source>
</evidence>
<evidence type="ECO:0008006" key="4">
    <source>
        <dbReference type="Google" id="ProtNLM"/>
    </source>
</evidence>
<name>A0A512NPD6_9HYPH</name>
<dbReference type="AlphaFoldDB" id="A0A512NPD6"/>
<dbReference type="Gene3D" id="1.25.40.10">
    <property type="entry name" value="Tetratricopeptide repeat domain"/>
    <property type="match status" value="2"/>
</dbReference>